<dbReference type="AlphaFoldDB" id="A0A366H1W9"/>
<keyword evidence="3" id="KW-1185">Reference proteome</keyword>
<sequence>MKTLAIPVPPIERVQSTPECYKREKQKSGWYYWLIPSPQDPKNAFLANWAVLPATLEGMALVGFAVASDVLGGHLASMDKLPFWIGLAFLALLACWGYRGMVAGHVRRAASCVLFYSNGALFVLISLSLLKLWWDYRE</sequence>
<proteinExistence type="predicted"/>
<keyword evidence="1" id="KW-0472">Membrane</keyword>
<protein>
    <submittedName>
        <fullName evidence="2">Uncharacterized protein</fullName>
    </submittedName>
</protein>
<evidence type="ECO:0000313" key="2">
    <source>
        <dbReference type="EMBL" id="RBP35882.1"/>
    </source>
</evidence>
<feature type="transmembrane region" description="Helical" evidence="1">
    <location>
        <begin position="45"/>
        <end position="66"/>
    </location>
</feature>
<organism evidence="2 3">
    <name type="scientific">Roseimicrobium gellanilyticum</name>
    <dbReference type="NCBI Taxonomy" id="748857"/>
    <lineage>
        <taxon>Bacteria</taxon>
        <taxon>Pseudomonadati</taxon>
        <taxon>Verrucomicrobiota</taxon>
        <taxon>Verrucomicrobiia</taxon>
        <taxon>Verrucomicrobiales</taxon>
        <taxon>Verrucomicrobiaceae</taxon>
        <taxon>Roseimicrobium</taxon>
    </lineage>
</organism>
<accession>A0A366H1W9</accession>
<feature type="transmembrane region" description="Helical" evidence="1">
    <location>
        <begin position="113"/>
        <end position="134"/>
    </location>
</feature>
<dbReference type="RefSeq" id="WP_113962141.1">
    <property type="nucleotide sequence ID" value="NZ_QNRR01000019.1"/>
</dbReference>
<gene>
    <name evidence="2" type="ORF">DES53_11948</name>
</gene>
<dbReference type="EMBL" id="QNRR01000019">
    <property type="protein sequence ID" value="RBP35882.1"/>
    <property type="molecule type" value="Genomic_DNA"/>
</dbReference>
<reference evidence="2 3" key="1">
    <citation type="submission" date="2018-06" db="EMBL/GenBank/DDBJ databases">
        <title>Genomic Encyclopedia of Type Strains, Phase IV (KMG-IV): sequencing the most valuable type-strain genomes for metagenomic binning, comparative biology and taxonomic classification.</title>
        <authorList>
            <person name="Goeker M."/>
        </authorList>
    </citation>
    <scope>NUCLEOTIDE SEQUENCE [LARGE SCALE GENOMIC DNA]</scope>
    <source>
        <strain evidence="2 3">DSM 25532</strain>
    </source>
</reference>
<evidence type="ECO:0000313" key="3">
    <source>
        <dbReference type="Proteomes" id="UP000253426"/>
    </source>
</evidence>
<keyword evidence="1" id="KW-0812">Transmembrane</keyword>
<dbReference type="Proteomes" id="UP000253426">
    <property type="component" value="Unassembled WGS sequence"/>
</dbReference>
<evidence type="ECO:0000256" key="1">
    <source>
        <dbReference type="SAM" id="Phobius"/>
    </source>
</evidence>
<name>A0A366H1W9_9BACT</name>
<feature type="transmembrane region" description="Helical" evidence="1">
    <location>
        <begin position="81"/>
        <end position="101"/>
    </location>
</feature>
<keyword evidence="1" id="KW-1133">Transmembrane helix</keyword>
<comment type="caution">
    <text evidence="2">The sequence shown here is derived from an EMBL/GenBank/DDBJ whole genome shotgun (WGS) entry which is preliminary data.</text>
</comment>